<keyword evidence="4 7" id="KW-1133">Transmembrane helix</keyword>
<evidence type="ECO:0008006" key="10">
    <source>
        <dbReference type="Google" id="ProtNLM"/>
    </source>
</evidence>
<keyword evidence="3 7" id="KW-0812">Transmembrane</keyword>
<feature type="compositionally biased region" description="Gly residues" evidence="6">
    <location>
        <begin position="252"/>
        <end position="262"/>
    </location>
</feature>
<feature type="transmembrane region" description="Helical" evidence="7">
    <location>
        <begin position="487"/>
        <end position="508"/>
    </location>
</feature>
<sequence length="803" mass="89606">MDHYDNFRDPHRPYGRHDDYVPDDIDGPPPPGFFGGGQWAPPTFGAGRDYHRSPPRGDYRGYPPSPDRRGRHSSIEDFIPAVFPRMDPPSYSDYGGPAPYGSEHYPRGQGDYAPDHFPRGDYPPDYGTRLLPQGYPPDYGHPDFDRRPPHDHGHPEFDRRGPLPPDVYPPPRHHPQGHEQAEVLRDGPRFDAGAGRPPLPYEPEPHHHHHPESPRREPPPVVAYPPREPSPPRGPPVESGGAHFPPMPYEPTGGGGGGGGGGGPPPPPAGDVHARVVEEEAPHFPPLPYEPEGPPAHHHGDGRDIADYPPEPRMDPRMDPRLDPRMDHRGDEGAVAYNPEMGMPPPFPDAHYGHATEHGHVKRKRFEGCKDYWAGFLFLFHFWAVVGVCIYLGVRGVLKTNQNNDLRRTYEFRAALSPTASVPTHLYSIKHWAPQLATAAASGWVFAFFWQWLVRTKTMIKVCLSLGAVSTGLLGIILVSTGTAKGLVGLIFLVAALFQGLYVHLVRHRIPFAAIMLDKTRGVVKRHKSLHLISMWTVFLAMFWLAIWIFGVSGAVSLPYGGWYAALLVLSLAWSMEVLRNIVYVTVAGVVGQYYYEGHHMPHFPVLRAYRHAWTISFGSVCLGSMFVAPVQGLHSMAKRLANEQGANEFLFSCVNCFLGVMEFFNRHFNKWAFVEVGLHGKSFVKSARQTWKMLKDQDAMLLINDDLTGAILLTSCIIGGVLTALVGGCWTFATHRYLTVGVSILSFIIGFFVTYLTLVVPESAVATYYVCFAEDPATLKKQDEPLYQYMAERKLELDQEVE</sequence>
<feature type="transmembrane region" description="Helical" evidence="7">
    <location>
        <begin position="646"/>
        <end position="665"/>
    </location>
</feature>
<dbReference type="InterPro" id="IPR007603">
    <property type="entry name" value="Choline_transptr-like"/>
</dbReference>
<feature type="compositionally biased region" description="Basic and acidic residues" evidence="6">
    <location>
        <begin position="48"/>
        <end position="59"/>
    </location>
</feature>
<evidence type="ECO:0000256" key="2">
    <source>
        <dbReference type="ARBA" id="ARBA00007168"/>
    </source>
</evidence>
<feature type="compositionally biased region" description="Basic and acidic residues" evidence="6">
    <location>
        <begin position="298"/>
        <end position="327"/>
    </location>
</feature>
<keyword evidence="9" id="KW-1185">Reference proteome</keyword>
<dbReference type="AlphaFoldDB" id="A0A8T0GHF9"/>
<feature type="transmembrane region" description="Helical" evidence="7">
    <location>
        <begin position="711"/>
        <end position="731"/>
    </location>
</feature>
<gene>
    <name evidence="8" type="ORF">KC19_11G110400</name>
</gene>
<feature type="compositionally biased region" description="Basic and acidic residues" evidence="6">
    <location>
        <begin position="176"/>
        <end position="189"/>
    </location>
</feature>
<evidence type="ECO:0000313" key="9">
    <source>
        <dbReference type="Proteomes" id="UP000822688"/>
    </source>
</evidence>
<evidence type="ECO:0000256" key="1">
    <source>
        <dbReference type="ARBA" id="ARBA00004141"/>
    </source>
</evidence>
<dbReference type="PANTHER" id="PTHR12385:SF93">
    <property type="entry name" value="CHOLINE TRANSPORTER-LIKE PROTEIN"/>
    <property type="match status" value="1"/>
</dbReference>
<evidence type="ECO:0000313" key="8">
    <source>
        <dbReference type="EMBL" id="KAG0557208.1"/>
    </source>
</evidence>
<dbReference type="Proteomes" id="UP000822688">
    <property type="component" value="Chromosome 11"/>
</dbReference>
<feature type="region of interest" description="Disordered" evidence="6">
    <location>
        <begin position="1"/>
        <end position="327"/>
    </location>
</feature>
<comment type="similarity">
    <text evidence="2">Belongs to the CTL (choline transporter-like) family.</text>
</comment>
<feature type="transmembrane region" description="Helical" evidence="7">
    <location>
        <begin position="432"/>
        <end position="450"/>
    </location>
</feature>
<feature type="transmembrane region" description="Helical" evidence="7">
    <location>
        <begin position="738"/>
        <end position="759"/>
    </location>
</feature>
<feature type="compositionally biased region" description="Basic and acidic residues" evidence="6">
    <location>
        <begin position="1"/>
        <end position="20"/>
    </location>
</feature>
<evidence type="ECO:0000256" key="4">
    <source>
        <dbReference type="ARBA" id="ARBA00022989"/>
    </source>
</evidence>
<feature type="compositionally biased region" description="Pro residues" evidence="6">
    <location>
        <begin position="283"/>
        <end position="294"/>
    </location>
</feature>
<evidence type="ECO:0000256" key="3">
    <source>
        <dbReference type="ARBA" id="ARBA00022692"/>
    </source>
</evidence>
<feature type="transmembrane region" description="Helical" evidence="7">
    <location>
        <begin position="372"/>
        <end position="394"/>
    </location>
</feature>
<feature type="transmembrane region" description="Helical" evidence="7">
    <location>
        <begin position="462"/>
        <end position="481"/>
    </location>
</feature>
<evidence type="ECO:0000256" key="5">
    <source>
        <dbReference type="ARBA" id="ARBA00023136"/>
    </source>
</evidence>
<comment type="subcellular location">
    <subcellularLocation>
        <location evidence="1">Membrane</location>
        <topology evidence="1">Multi-pass membrane protein</topology>
    </subcellularLocation>
</comment>
<feature type="transmembrane region" description="Helical" evidence="7">
    <location>
        <begin position="581"/>
        <end position="596"/>
    </location>
</feature>
<accession>A0A8T0GHF9</accession>
<evidence type="ECO:0000256" key="6">
    <source>
        <dbReference type="SAM" id="MobiDB-lite"/>
    </source>
</evidence>
<feature type="transmembrane region" description="Helical" evidence="7">
    <location>
        <begin position="557"/>
        <end position="574"/>
    </location>
</feature>
<evidence type="ECO:0000256" key="7">
    <source>
        <dbReference type="SAM" id="Phobius"/>
    </source>
</evidence>
<comment type="caution">
    <text evidence="8">The sequence shown here is derived from an EMBL/GenBank/DDBJ whole genome shotgun (WGS) entry which is preliminary data.</text>
</comment>
<organism evidence="8 9">
    <name type="scientific">Ceratodon purpureus</name>
    <name type="common">Fire moss</name>
    <name type="synonym">Dicranum purpureum</name>
    <dbReference type="NCBI Taxonomy" id="3225"/>
    <lineage>
        <taxon>Eukaryota</taxon>
        <taxon>Viridiplantae</taxon>
        <taxon>Streptophyta</taxon>
        <taxon>Embryophyta</taxon>
        <taxon>Bryophyta</taxon>
        <taxon>Bryophytina</taxon>
        <taxon>Bryopsida</taxon>
        <taxon>Dicranidae</taxon>
        <taxon>Pseudoditrichales</taxon>
        <taxon>Ditrichaceae</taxon>
        <taxon>Ceratodon</taxon>
    </lineage>
</organism>
<dbReference type="Pfam" id="PF04515">
    <property type="entry name" value="Choline_transpo"/>
    <property type="match status" value="1"/>
</dbReference>
<feature type="compositionally biased region" description="Basic and acidic residues" evidence="6">
    <location>
        <begin position="140"/>
        <end position="161"/>
    </location>
</feature>
<protein>
    <recommendedName>
        <fullName evidence="10">Choline transporter-like protein</fullName>
    </recommendedName>
</protein>
<feature type="transmembrane region" description="Helical" evidence="7">
    <location>
        <begin position="616"/>
        <end position="634"/>
    </location>
</feature>
<reference evidence="8 9" key="1">
    <citation type="submission" date="2020-06" db="EMBL/GenBank/DDBJ databases">
        <title>WGS assembly of Ceratodon purpureus strain R40.</title>
        <authorList>
            <person name="Carey S.B."/>
            <person name="Jenkins J."/>
            <person name="Shu S."/>
            <person name="Lovell J.T."/>
            <person name="Sreedasyam A."/>
            <person name="Maumus F."/>
            <person name="Tiley G.P."/>
            <person name="Fernandez-Pozo N."/>
            <person name="Barry K."/>
            <person name="Chen C."/>
            <person name="Wang M."/>
            <person name="Lipzen A."/>
            <person name="Daum C."/>
            <person name="Saski C.A."/>
            <person name="Payton A.C."/>
            <person name="Mcbreen J.C."/>
            <person name="Conrad R.E."/>
            <person name="Kollar L.M."/>
            <person name="Olsson S."/>
            <person name="Huttunen S."/>
            <person name="Landis J.B."/>
            <person name="Wickett N.J."/>
            <person name="Johnson M.G."/>
            <person name="Rensing S.A."/>
            <person name="Grimwood J."/>
            <person name="Schmutz J."/>
            <person name="Mcdaniel S.F."/>
        </authorList>
    </citation>
    <scope>NUCLEOTIDE SEQUENCE [LARGE SCALE GENOMIC DNA]</scope>
    <source>
        <strain evidence="8 9">R40</strain>
    </source>
</reference>
<dbReference type="GO" id="GO:0022857">
    <property type="term" value="F:transmembrane transporter activity"/>
    <property type="evidence" value="ECO:0007669"/>
    <property type="project" value="InterPro"/>
</dbReference>
<dbReference type="EMBL" id="CM026432">
    <property type="protein sequence ID" value="KAG0557208.1"/>
    <property type="molecule type" value="Genomic_DNA"/>
</dbReference>
<feature type="compositionally biased region" description="Pro residues" evidence="6">
    <location>
        <begin position="219"/>
        <end position="235"/>
    </location>
</feature>
<name>A0A8T0GHF9_CERPU</name>
<keyword evidence="5 7" id="KW-0472">Membrane</keyword>
<dbReference type="GO" id="GO:0016020">
    <property type="term" value="C:membrane"/>
    <property type="evidence" value="ECO:0007669"/>
    <property type="project" value="UniProtKB-SubCell"/>
</dbReference>
<proteinExistence type="inferred from homology"/>
<feature type="transmembrane region" description="Helical" evidence="7">
    <location>
        <begin position="529"/>
        <end position="551"/>
    </location>
</feature>
<dbReference type="PANTHER" id="PTHR12385">
    <property type="entry name" value="CHOLINE TRANSPORTER-LIKE (SLC FAMILY 44)"/>
    <property type="match status" value="1"/>
</dbReference>
<feature type="compositionally biased region" description="Basic and acidic residues" evidence="6">
    <location>
        <begin position="272"/>
        <end position="282"/>
    </location>
</feature>